<feature type="domain" description="PPIase FKBP-type" evidence="18">
    <location>
        <begin position="163"/>
        <end position="245"/>
    </location>
</feature>
<keyword evidence="16" id="KW-0175">Coiled coil</keyword>
<keyword evidence="5 13" id="KW-0963">Cytoplasm</keyword>
<evidence type="ECO:0000256" key="2">
    <source>
        <dbReference type="ARBA" id="ARBA00005464"/>
    </source>
</evidence>
<dbReference type="SUPFAM" id="SSF102735">
    <property type="entry name" value="Trigger factor ribosome-binding domain"/>
    <property type="match status" value="1"/>
</dbReference>
<evidence type="ECO:0000256" key="4">
    <source>
        <dbReference type="ARBA" id="ARBA00016902"/>
    </source>
</evidence>
<dbReference type="GO" id="GO:0015031">
    <property type="term" value="P:protein transport"/>
    <property type="evidence" value="ECO:0007669"/>
    <property type="project" value="UniProtKB-UniRule"/>
</dbReference>
<dbReference type="GO" id="GO:0051301">
    <property type="term" value="P:cell division"/>
    <property type="evidence" value="ECO:0007669"/>
    <property type="project" value="UniProtKB-KW"/>
</dbReference>
<keyword evidence="9 13" id="KW-0413">Isomerase</keyword>
<keyword evidence="8 13" id="KW-0143">Chaperone</keyword>
<dbReference type="RefSeq" id="WP_116554078.1">
    <property type="nucleotide sequence ID" value="NZ_QCZG01000010.1"/>
</dbReference>
<evidence type="ECO:0000256" key="1">
    <source>
        <dbReference type="ARBA" id="ARBA00000971"/>
    </source>
</evidence>
<evidence type="ECO:0000256" key="16">
    <source>
        <dbReference type="SAM" id="Coils"/>
    </source>
</evidence>
<dbReference type="InterPro" id="IPR008880">
    <property type="entry name" value="Trigger_fac_C"/>
</dbReference>
<keyword evidence="6 13" id="KW-0132">Cell division</keyword>
<evidence type="ECO:0000256" key="14">
    <source>
        <dbReference type="PROSITE-ProRule" id="PRU00277"/>
    </source>
</evidence>
<dbReference type="FunFam" id="3.30.70.1050:FF:000002">
    <property type="entry name" value="Trigger factor"/>
    <property type="match status" value="1"/>
</dbReference>
<evidence type="ECO:0000256" key="5">
    <source>
        <dbReference type="ARBA" id="ARBA00022490"/>
    </source>
</evidence>
<comment type="function">
    <text evidence="11 13">Involved in protein export. Acts as a chaperone by maintaining the newly synthesized protein in an open conformation. Functions as a peptidyl-prolyl cis-trans isomerase.</text>
</comment>
<dbReference type="InterPro" id="IPR005215">
    <property type="entry name" value="Trig_fac"/>
</dbReference>
<dbReference type="GO" id="GO:0005737">
    <property type="term" value="C:cytoplasm"/>
    <property type="evidence" value="ECO:0007669"/>
    <property type="project" value="UniProtKB-SubCell"/>
</dbReference>
<comment type="catalytic activity">
    <reaction evidence="1 13 14">
        <text>[protein]-peptidylproline (omega=180) = [protein]-peptidylproline (omega=0)</text>
        <dbReference type="Rhea" id="RHEA:16237"/>
        <dbReference type="Rhea" id="RHEA-COMP:10747"/>
        <dbReference type="Rhea" id="RHEA-COMP:10748"/>
        <dbReference type="ChEBI" id="CHEBI:83833"/>
        <dbReference type="ChEBI" id="CHEBI:83834"/>
        <dbReference type="EC" id="5.2.1.8"/>
    </reaction>
</comment>
<dbReference type="PIRSF" id="PIRSF003095">
    <property type="entry name" value="Trigger_factor"/>
    <property type="match status" value="1"/>
</dbReference>
<evidence type="ECO:0000259" key="18">
    <source>
        <dbReference type="PROSITE" id="PS50059"/>
    </source>
</evidence>
<dbReference type="EMBL" id="QCZG01000010">
    <property type="protein sequence ID" value="PWA12255.1"/>
    <property type="molecule type" value="Genomic_DNA"/>
</dbReference>
<dbReference type="GO" id="GO:0043022">
    <property type="term" value="F:ribosome binding"/>
    <property type="evidence" value="ECO:0007669"/>
    <property type="project" value="TreeGrafter"/>
</dbReference>
<dbReference type="GO" id="GO:0051083">
    <property type="term" value="P:'de novo' cotranslational protein folding"/>
    <property type="evidence" value="ECO:0007669"/>
    <property type="project" value="TreeGrafter"/>
</dbReference>
<dbReference type="FunFam" id="3.10.50.40:FF:000001">
    <property type="entry name" value="Trigger factor"/>
    <property type="match status" value="1"/>
</dbReference>
<dbReference type="InterPro" id="IPR027304">
    <property type="entry name" value="Trigger_fact/SurA_dom_sf"/>
</dbReference>
<evidence type="ECO:0000256" key="10">
    <source>
        <dbReference type="ARBA" id="ARBA00023306"/>
    </source>
</evidence>
<dbReference type="GO" id="GO:0043335">
    <property type="term" value="P:protein unfolding"/>
    <property type="evidence" value="ECO:0007669"/>
    <property type="project" value="TreeGrafter"/>
</dbReference>
<comment type="similarity">
    <text evidence="2 13 15">Belongs to the FKBP-type PPIase family. Tig subfamily.</text>
</comment>
<proteinExistence type="inferred from homology"/>
<feature type="coiled-coil region" evidence="16">
    <location>
        <begin position="255"/>
        <end position="289"/>
    </location>
</feature>
<comment type="domain">
    <text evidence="13">Consists of 3 domains; the N-terminus binds the ribosome, the middle domain has PPIase activity, while the C-terminus has intrinsic chaperone activity on its own.</text>
</comment>
<evidence type="ECO:0000256" key="13">
    <source>
        <dbReference type="HAMAP-Rule" id="MF_00303"/>
    </source>
</evidence>
<evidence type="ECO:0000313" key="19">
    <source>
        <dbReference type="EMBL" id="PWA12255.1"/>
    </source>
</evidence>
<evidence type="ECO:0000256" key="7">
    <source>
        <dbReference type="ARBA" id="ARBA00023110"/>
    </source>
</evidence>
<dbReference type="PANTHER" id="PTHR30560">
    <property type="entry name" value="TRIGGER FACTOR CHAPERONE AND PEPTIDYL-PROLYL CIS/TRANS ISOMERASE"/>
    <property type="match status" value="1"/>
</dbReference>
<accession>A0A2U1K4R1</accession>
<comment type="caution">
    <text evidence="19">The sequence shown here is derived from an EMBL/GenBank/DDBJ whole genome shotgun (WGS) entry which is preliminary data.</text>
</comment>
<evidence type="ECO:0000256" key="8">
    <source>
        <dbReference type="ARBA" id="ARBA00023186"/>
    </source>
</evidence>
<dbReference type="InterPro" id="IPR008881">
    <property type="entry name" value="Trigger_fac_ribosome-bd_bac"/>
</dbReference>
<feature type="compositionally biased region" description="Basic and acidic residues" evidence="17">
    <location>
        <begin position="426"/>
        <end position="435"/>
    </location>
</feature>
<reference evidence="19 20" key="1">
    <citation type="submission" date="2018-04" db="EMBL/GenBank/DDBJ databases">
        <title>Camelliibacillus theae gen. nov., sp. nov., isolated from Pu'er tea.</title>
        <authorList>
            <person name="Niu L."/>
        </authorList>
    </citation>
    <scope>NUCLEOTIDE SEQUENCE [LARGE SCALE GENOMIC DNA]</scope>
    <source>
        <strain evidence="19 20">T8</strain>
    </source>
</reference>
<evidence type="ECO:0000256" key="15">
    <source>
        <dbReference type="RuleBase" id="RU003914"/>
    </source>
</evidence>
<keyword evidence="10 13" id="KW-0131">Cell cycle</keyword>
<dbReference type="Gene3D" id="1.10.3120.10">
    <property type="entry name" value="Trigger factor, C-terminal domain"/>
    <property type="match status" value="2"/>
</dbReference>
<dbReference type="InterPro" id="IPR046357">
    <property type="entry name" value="PPIase_dom_sf"/>
</dbReference>
<dbReference type="Pfam" id="PF05697">
    <property type="entry name" value="Trigger_N"/>
    <property type="match status" value="1"/>
</dbReference>
<feature type="region of interest" description="Disordered" evidence="17">
    <location>
        <begin position="426"/>
        <end position="450"/>
    </location>
</feature>
<dbReference type="SUPFAM" id="SSF54534">
    <property type="entry name" value="FKBP-like"/>
    <property type="match status" value="1"/>
</dbReference>
<dbReference type="Gene3D" id="3.10.50.40">
    <property type="match status" value="1"/>
</dbReference>
<keyword evidence="20" id="KW-1185">Reference proteome</keyword>
<name>A0A2U1K4R1_9BACI</name>
<keyword evidence="7 13" id="KW-0697">Rotamase</keyword>
<dbReference type="OrthoDB" id="9767721at2"/>
<dbReference type="InterPro" id="IPR036611">
    <property type="entry name" value="Trigger_fac_ribosome-bd_sf"/>
</dbReference>
<dbReference type="PANTHER" id="PTHR30560:SF3">
    <property type="entry name" value="TRIGGER FACTOR-LIKE PROTEIN TIG, CHLOROPLASTIC"/>
    <property type="match status" value="1"/>
</dbReference>
<dbReference type="HAMAP" id="MF_00303">
    <property type="entry name" value="Trigger_factor_Tig"/>
    <property type="match status" value="1"/>
</dbReference>
<evidence type="ECO:0000313" key="20">
    <source>
        <dbReference type="Proteomes" id="UP000245998"/>
    </source>
</evidence>
<dbReference type="Pfam" id="PF00254">
    <property type="entry name" value="FKBP_C"/>
    <property type="match status" value="1"/>
</dbReference>
<dbReference type="Gene3D" id="3.30.70.1050">
    <property type="entry name" value="Trigger factor ribosome-binding domain"/>
    <property type="match status" value="1"/>
</dbReference>
<dbReference type="EC" id="5.2.1.8" evidence="3 13"/>
<dbReference type="GO" id="GO:0003755">
    <property type="term" value="F:peptidyl-prolyl cis-trans isomerase activity"/>
    <property type="evidence" value="ECO:0007669"/>
    <property type="project" value="UniProtKB-UniRule"/>
</dbReference>
<evidence type="ECO:0000256" key="3">
    <source>
        <dbReference type="ARBA" id="ARBA00013194"/>
    </source>
</evidence>
<comment type="subcellular location">
    <subcellularLocation>
        <location evidence="13">Cytoplasm</location>
    </subcellularLocation>
    <text evidence="13">About half TF is bound to the ribosome near the polypeptide exit tunnel while the other half is free in the cytoplasm.</text>
</comment>
<evidence type="ECO:0000256" key="9">
    <source>
        <dbReference type="ARBA" id="ARBA00023235"/>
    </source>
</evidence>
<dbReference type="GO" id="GO:0044183">
    <property type="term" value="F:protein folding chaperone"/>
    <property type="evidence" value="ECO:0007669"/>
    <property type="project" value="TreeGrafter"/>
</dbReference>
<evidence type="ECO:0000256" key="11">
    <source>
        <dbReference type="ARBA" id="ARBA00024849"/>
    </source>
</evidence>
<evidence type="ECO:0000256" key="6">
    <source>
        <dbReference type="ARBA" id="ARBA00022618"/>
    </source>
</evidence>
<dbReference type="InterPro" id="IPR001179">
    <property type="entry name" value="PPIase_FKBP_dom"/>
</dbReference>
<evidence type="ECO:0000256" key="17">
    <source>
        <dbReference type="SAM" id="MobiDB-lite"/>
    </source>
</evidence>
<dbReference type="Pfam" id="PF05698">
    <property type="entry name" value="Trigger_C"/>
    <property type="match status" value="1"/>
</dbReference>
<evidence type="ECO:0000256" key="12">
    <source>
        <dbReference type="ARBA" id="ARBA00029986"/>
    </source>
</evidence>
<dbReference type="AlphaFoldDB" id="A0A2U1K4R1"/>
<gene>
    <name evidence="13" type="primary">tig</name>
    <name evidence="19" type="ORF">DCC39_06455</name>
</gene>
<organism evidence="19 20">
    <name type="scientific">Pueribacillus theae</name>
    <dbReference type="NCBI Taxonomy" id="2171751"/>
    <lineage>
        <taxon>Bacteria</taxon>
        <taxon>Bacillati</taxon>
        <taxon>Bacillota</taxon>
        <taxon>Bacilli</taxon>
        <taxon>Bacillales</taxon>
        <taxon>Bacillaceae</taxon>
        <taxon>Pueribacillus</taxon>
    </lineage>
</organism>
<dbReference type="SUPFAM" id="SSF109998">
    <property type="entry name" value="Triger factor/SurA peptide-binding domain-like"/>
    <property type="match status" value="1"/>
</dbReference>
<dbReference type="InterPro" id="IPR037041">
    <property type="entry name" value="Trigger_fac_C_sf"/>
</dbReference>
<dbReference type="NCBIfam" id="TIGR00115">
    <property type="entry name" value="tig"/>
    <property type="match status" value="1"/>
</dbReference>
<dbReference type="Proteomes" id="UP000245998">
    <property type="component" value="Unassembled WGS sequence"/>
</dbReference>
<protein>
    <recommendedName>
        <fullName evidence="4 13">Trigger factor</fullName>
        <shortName evidence="13">TF</shortName>
        <ecNumber evidence="3 13">5.2.1.8</ecNumber>
    </recommendedName>
    <alternativeName>
        <fullName evidence="12 13">PPIase</fullName>
    </alternativeName>
</protein>
<dbReference type="PROSITE" id="PS50059">
    <property type="entry name" value="FKBP_PPIASE"/>
    <property type="match status" value="1"/>
</dbReference>
<sequence>MTAKWEKEQGNQGILTVEVTSDRFNDALDQAFKKVVKQINVPGFRKGKVPRKIFEQRFGVEALYQDALDIILPEAYTEAVDETGIEPVDRPEVDIEQMEKGQSLIFKATVTVKPEVKLGDYKGLEVEEQDTTVTDEDVQKELTRLQENQAELVIVEDGEAQEGDTVVIDFDGYVDGEPFEGGKSENYSLELGSGSFIPGFEEQLIGEKAGTEKDVNVTFPEEYHAEELAGKDAVFKVKIHEIKRKELPELDDEFAKDVDEEVETLDALKEKLRNQLEEDKKHQAKHAKEDAVVEQATNNAEIDLPEVMIETELDRMVQDFGQRLQMQGMTLDMYYQFSGQDENALRDQMKEDAEFRVRTNLTLEAISEAENIEATDEEVEAEINKMAETYNMEVEQIKGMLNMQGGNEAVKRDVIIRKTVDFLVENSKEVPKAEGTEEEATEEQKEQTEE</sequence>